<evidence type="ECO:0000313" key="3">
    <source>
        <dbReference type="Proteomes" id="UP000886743"/>
    </source>
</evidence>
<keyword evidence="1" id="KW-0472">Membrane</keyword>
<name>A0A9D1NGB2_9FIRM</name>
<dbReference type="PANTHER" id="PTHR31446:SF29">
    <property type="entry name" value="ACID PHOSPHATASE_VANADIUM-DEPENDENT HALOPEROXIDASE-RELATED PROTEIN"/>
    <property type="match status" value="1"/>
</dbReference>
<comment type="caution">
    <text evidence="2">The sequence shown here is derived from an EMBL/GenBank/DDBJ whole genome shotgun (WGS) entry which is preliminary data.</text>
</comment>
<dbReference type="EMBL" id="DVOF01000090">
    <property type="protein sequence ID" value="HIV02550.1"/>
    <property type="molecule type" value="Genomic_DNA"/>
</dbReference>
<feature type="transmembrane region" description="Helical" evidence="1">
    <location>
        <begin position="70"/>
        <end position="89"/>
    </location>
</feature>
<protein>
    <submittedName>
        <fullName evidence="2">Divergent PAP2 family protein</fullName>
    </submittedName>
</protein>
<accession>A0A9D1NGB2</accession>
<evidence type="ECO:0000256" key="1">
    <source>
        <dbReference type="SAM" id="Phobius"/>
    </source>
</evidence>
<feature type="transmembrane region" description="Helical" evidence="1">
    <location>
        <begin position="130"/>
        <end position="150"/>
    </location>
</feature>
<feature type="transmembrane region" description="Helical" evidence="1">
    <location>
        <begin position="12"/>
        <end position="34"/>
    </location>
</feature>
<dbReference type="PANTHER" id="PTHR31446">
    <property type="entry name" value="ACID PHOSPHATASE/VANADIUM-DEPENDENT HALOPEROXIDASE-RELATED PROTEIN"/>
    <property type="match status" value="1"/>
</dbReference>
<sequence length="151" mass="16809">MELFNELFYNQVLWTAVLAWALAQVLKVVFVYILDRKVDFHRLIGAGGMPSSHSSFVTSLMMMVGFNSGFQSPLFAACFVFGLIVMYDASGVRRAAGKQASILNQIIEHWDEGPEIQGERLKELLGHTPFEVFAGAILGIAVACIMHFFVF</sequence>
<organism evidence="2 3">
    <name type="scientific">Candidatus Aphodoplasma excrementigallinarum</name>
    <dbReference type="NCBI Taxonomy" id="2840673"/>
    <lineage>
        <taxon>Bacteria</taxon>
        <taxon>Bacillati</taxon>
        <taxon>Bacillota</taxon>
        <taxon>Clostridia</taxon>
        <taxon>Eubacteriales</taxon>
        <taxon>Candidatus Aphodoplasma</taxon>
    </lineage>
</organism>
<proteinExistence type="predicted"/>
<dbReference type="AlphaFoldDB" id="A0A9D1NGB2"/>
<dbReference type="InterPro" id="IPR003832">
    <property type="entry name" value="DUF212"/>
</dbReference>
<keyword evidence="1" id="KW-1133">Transmembrane helix</keyword>
<reference evidence="2" key="1">
    <citation type="submission" date="2020-10" db="EMBL/GenBank/DDBJ databases">
        <authorList>
            <person name="Gilroy R."/>
        </authorList>
    </citation>
    <scope>NUCLEOTIDE SEQUENCE</scope>
    <source>
        <strain evidence="2">4920</strain>
    </source>
</reference>
<dbReference type="Pfam" id="PF02681">
    <property type="entry name" value="DUF212"/>
    <property type="match status" value="1"/>
</dbReference>
<keyword evidence="1" id="KW-0812">Transmembrane</keyword>
<dbReference type="Proteomes" id="UP000886743">
    <property type="component" value="Unassembled WGS sequence"/>
</dbReference>
<gene>
    <name evidence="2" type="ORF">IAC74_03175</name>
</gene>
<evidence type="ECO:0000313" key="2">
    <source>
        <dbReference type="EMBL" id="HIV02550.1"/>
    </source>
</evidence>
<reference evidence="2" key="2">
    <citation type="journal article" date="2021" name="PeerJ">
        <title>Extensive microbial diversity within the chicken gut microbiome revealed by metagenomics and culture.</title>
        <authorList>
            <person name="Gilroy R."/>
            <person name="Ravi A."/>
            <person name="Getino M."/>
            <person name="Pursley I."/>
            <person name="Horton D.L."/>
            <person name="Alikhan N.F."/>
            <person name="Baker D."/>
            <person name="Gharbi K."/>
            <person name="Hall N."/>
            <person name="Watson M."/>
            <person name="Adriaenssens E.M."/>
            <person name="Foster-Nyarko E."/>
            <person name="Jarju S."/>
            <person name="Secka A."/>
            <person name="Antonio M."/>
            <person name="Oren A."/>
            <person name="Chaudhuri R.R."/>
            <person name="La Ragione R."/>
            <person name="Hildebrand F."/>
            <person name="Pallen M.J."/>
        </authorList>
    </citation>
    <scope>NUCLEOTIDE SEQUENCE</scope>
    <source>
        <strain evidence="2">4920</strain>
    </source>
</reference>